<accession>A0ABN3LNP4</accession>
<reference evidence="1 2" key="1">
    <citation type="journal article" date="2019" name="Int. J. Syst. Evol. Microbiol.">
        <title>The Global Catalogue of Microorganisms (GCM) 10K type strain sequencing project: providing services to taxonomists for standard genome sequencing and annotation.</title>
        <authorList>
            <consortium name="The Broad Institute Genomics Platform"/>
            <consortium name="The Broad Institute Genome Sequencing Center for Infectious Disease"/>
            <person name="Wu L."/>
            <person name="Ma J."/>
        </authorList>
    </citation>
    <scope>NUCLEOTIDE SEQUENCE [LARGE SCALE GENOMIC DNA]</scope>
    <source>
        <strain evidence="1 2">JCM 6307</strain>
    </source>
</reference>
<gene>
    <name evidence="1" type="ORF">GCM10010406_22240</name>
</gene>
<sequence length="112" mass="12306">MTSAKKDLRAVGETVAAEAAFHCTAEEFKALLEDLVEDTAPRLFALVEEEGDRADGWVLGWGMAFEDRATVLRADGRAVHHHRSAESAHRFFSRFGKVHLMWCPPAPAGPCA</sequence>
<proteinExistence type="predicted"/>
<name>A0ABN3LNP4_9ACTN</name>
<comment type="caution">
    <text evidence="1">The sequence shown here is derived from an EMBL/GenBank/DDBJ whole genome shotgun (WGS) entry which is preliminary data.</text>
</comment>
<protein>
    <submittedName>
        <fullName evidence="1">Uncharacterized protein</fullName>
    </submittedName>
</protein>
<organism evidence="1 2">
    <name type="scientific">Streptomyces thermolineatus</name>
    <dbReference type="NCBI Taxonomy" id="44033"/>
    <lineage>
        <taxon>Bacteria</taxon>
        <taxon>Bacillati</taxon>
        <taxon>Actinomycetota</taxon>
        <taxon>Actinomycetes</taxon>
        <taxon>Kitasatosporales</taxon>
        <taxon>Streptomycetaceae</taxon>
        <taxon>Streptomyces</taxon>
    </lineage>
</organism>
<dbReference type="RefSeq" id="WP_344383066.1">
    <property type="nucleotide sequence ID" value="NZ_BAAATA010000010.1"/>
</dbReference>
<evidence type="ECO:0000313" key="1">
    <source>
        <dbReference type="EMBL" id="GAA2485599.1"/>
    </source>
</evidence>
<keyword evidence="2" id="KW-1185">Reference proteome</keyword>
<evidence type="ECO:0000313" key="2">
    <source>
        <dbReference type="Proteomes" id="UP001501358"/>
    </source>
</evidence>
<dbReference type="Proteomes" id="UP001501358">
    <property type="component" value="Unassembled WGS sequence"/>
</dbReference>
<dbReference type="EMBL" id="BAAATA010000010">
    <property type="protein sequence ID" value="GAA2485599.1"/>
    <property type="molecule type" value="Genomic_DNA"/>
</dbReference>